<dbReference type="OrthoDB" id="2735536at2759"/>
<dbReference type="InterPro" id="IPR036291">
    <property type="entry name" value="NAD(P)-bd_dom_sf"/>
</dbReference>
<dbReference type="Pfam" id="PF01370">
    <property type="entry name" value="Epimerase"/>
    <property type="match status" value="1"/>
</dbReference>
<evidence type="ECO:0000259" key="3">
    <source>
        <dbReference type="Pfam" id="PF01370"/>
    </source>
</evidence>
<dbReference type="CDD" id="cd05227">
    <property type="entry name" value="AR_SDR_e"/>
    <property type="match status" value="1"/>
</dbReference>
<dbReference type="SUPFAM" id="SSF51735">
    <property type="entry name" value="NAD(P)-binding Rossmann-fold domains"/>
    <property type="match status" value="1"/>
</dbReference>
<keyword evidence="5" id="KW-1185">Reference proteome</keyword>
<protein>
    <submittedName>
        <fullName evidence="4">NAD(P)-binding protein</fullName>
    </submittedName>
</protein>
<name>A0A6A5Y909_9PLEO</name>
<gene>
    <name evidence="4" type="ORF">BU24DRAFT_470267</name>
</gene>
<dbReference type="GO" id="GO:0016616">
    <property type="term" value="F:oxidoreductase activity, acting on the CH-OH group of donors, NAD or NADP as acceptor"/>
    <property type="evidence" value="ECO:0007669"/>
    <property type="project" value="TreeGrafter"/>
</dbReference>
<organism evidence="4 5">
    <name type="scientific">Aaosphaeria arxii CBS 175.79</name>
    <dbReference type="NCBI Taxonomy" id="1450172"/>
    <lineage>
        <taxon>Eukaryota</taxon>
        <taxon>Fungi</taxon>
        <taxon>Dikarya</taxon>
        <taxon>Ascomycota</taxon>
        <taxon>Pezizomycotina</taxon>
        <taxon>Dothideomycetes</taxon>
        <taxon>Pleosporomycetidae</taxon>
        <taxon>Pleosporales</taxon>
        <taxon>Pleosporales incertae sedis</taxon>
        <taxon>Aaosphaeria</taxon>
    </lineage>
</organism>
<dbReference type="AlphaFoldDB" id="A0A6A5Y909"/>
<comment type="similarity">
    <text evidence="2">Belongs to the NAD(P)-dependent epimerase/dehydratase family. Dihydroflavonol-4-reductase subfamily.</text>
</comment>
<dbReference type="InterPro" id="IPR001509">
    <property type="entry name" value="Epimerase_deHydtase"/>
</dbReference>
<dbReference type="EMBL" id="ML978066">
    <property type="protein sequence ID" value="KAF2021497.1"/>
    <property type="molecule type" value="Genomic_DNA"/>
</dbReference>
<dbReference type="Proteomes" id="UP000799778">
    <property type="component" value="Unassembled WGS sequence"/>
</dbReference>
<dbReference type="InterPro" id="IPR050425">
    <property type="entry name" value="NAD(P)_dehydrat-like"/>
</dbReference>
<evidence type="ECO:0000256" key="1">
    <source>
        <dbReference type="ARBA" id="ARBA00023002"/>
    </source>
</evidence>
<dbReference type="PANTHER" id="PTHR10366">
    <property type="entry name" value="NAD DEPENDENT EPIMERASE/DEHYDRATASE"/>
    <property type="match status" value="1"/>
</dbReference>
<evidence type="ECO:0000256" key="2">
    <source>
        <dbReference type="ARBA" id="ARBA00023445"/>
    </source>
</evidence>
<evidence type="ECO:0000313" key="4">
    <source>
        <dbReference type="EMBL" id="KAF2021497.1"/>
    </source>
</evidence>
<dbReference type="PANTHER" id="PTHR10366:SF814">
    <property type="entry name" value="NAD-DEPENDENT EPIMERASE_DEHYDRATASE DOMAIN-CONTAINING PROTEIN"/>
    <property type="match status" value="1"/>
</dbReference>
<keyword evidence="1" id="KW-0560">Oxidoreductase</keyword>
<sequence>MSQPTGRVLLTGANGFIAAHILSQLIEHKYYVIATVRSESKAQELIALHPQWKPHVTFTYVPDLTKEGAYQAAFEVGDVDYVIHAASPTDFSVTDLQEQMIKPAVEGTVELLSSAHKYGNSSLKRVVILGSAAAVLDSFEYTVKPRKPYTETDWNPITVEHAVKQGNVVLAYCASKTLAERAAWKYMTDHTPHFDLTVLDPVTTIGPMLQPVSGPSNINGSNLFDVYSFVAGQHQSVEAARFPFYHFIDVRDVARGHILALTAPAASNKRIILSSGLITPQLVANAIRKNFPDLREKVPEGTPEAIVPVDTHPGDWDTGRSREVFGAGWECIGLEECVRDAVGSFLEYQERCLCAHHHGIYGGRTTDHEGSHITRITVWQAQEVSSVTSLQ</sequence>
<reference evidence="4" key="1">
    <citation type="journal article" date="2020" name="Stud. Mycol.">
        <title>101 Dothideomycetes genomes: a test case for predicting lifestyles and emergence of pathogens.</title>
        <authorList>
            <person name="Haridas S."/>
            <person name="Albert R."/>
            <person name="Binder M."/>
            <person name="Bloem J."/>
            <person name="Labutti K."/>
            <person name="Salamov A."/>
            <person name="Andreopoulos B."/>
            <person name="Baker S."/>
            <person name="Barry K."/>
            <person name="Bills G."/>
            <person name="Bluhm B."/>
            <person name="Cannon C."/>
            <person name="Castanera R."/>
            <person name="Culley D."/>
            <person name="Daum C."/>
            <person name="Ezra D."/>
            <person name="Gonzalez J."/>
            <person name="Henrissat B."/>
            <person name="Kuo A."/>
            <person name="Liang C."/>
            <person name="Lipzen A."/>
            <person name="Lutzoni F."/>
            <person name="Magnuson J."/>
            <person name="Mondo S."/>
            <person name="Nolan M."/>
            <person name="Ohm R."/>
            <person name="Pangilinan J."/>
            <person name="Park H.-J."/>
            <person name="Ramirez L."/>
            <person name="Alfaro M."/>
            <person name="Sun H."/>
            <person name="Tritt A."/>
            <person name="Yoshinaga Y."/>
            <person name="Zwiers L.-H."/>
            <person name="Turgeon B."/>
            <person name="Goodwin S."/>
            <person name="Spatafora J."/>
            <person name="Crous P."/>
            <person name="Grigoriev I."/>
        </authorList>
    </citation>
    <scope>NUCLEOTIDE SEQUENCE</scope>
    <source>
        <strain evidence="4">CBS 175.79</strain>
    </source>
</reference>
<feature type="domain" description="NAD-dependent epimerase/dehydratase" evidence="3">
    <location>
        <begin position="8"/>
        <end position="269"/>
    </location>
</feature>
<dbReference type="GeneID" id="54290056"/>
<accession>A0A6A5Y909</accession>
<dbReference type="Gene3D" id="3.40.50.720">
    <property type="entry name" value="NAD(P)-binding Rossmann-like Domain"/>
    <property type="match status" value="1"/>
</dbReference>
<evidence type="ECO:0000313" key="5">
    <source>
        <dbReference type="Proteomes" id="UP000799778"/>
    </source>
</evidence>
<dbReference type="RefSeq" id="XP_033389836.1">
    <property type="nucleotide sequence ID" value="XM_033532659.1"/>
</dbReference>
<proteinExistence type="inferred from homology"/>